<reference evidence="10" key="1">
    <citation type="submission" date="2025-08" db="UniProtKB">
        <authorList>
            <consortium name="RefSeq"/>
        </authorList>
    </citation>
    <scope>IDENTIFICATION</scope>
    <source>
        <tissue evidence="10">Gonad</tissue>
    </source>
</reference>
<sequence length="250" mass="27737">MAKNANEALLHAAKIGCLRGVKTALKAGADIDYAQEGNELTGSRIVRTALFFASEAGHADVVRLLIRKGASLTKRSTDTSAPPLLIAASEGHTKVVDLLVHHGATLDTRDCFQRTPLMMACIFRRADTIRRLIELGARVDLTDANGLTAQGYCELNVVGFGCVPKELMELIQEALRTKLLKCCNPTCGKPGYRSTLKICGQCKLTRYCSRDCQRQHWLAGHKMCCGHDAYSEDMIRRDFRKFQMRKYCVL</sequence>
<keyword evidence="3 7" id="KW-0863">Zinc-finger</keyword>
<dbReference type="RefSeq" id="XP_019628242.1">
    <property type="nucleotide sequence ID" value="XM_019772683.1"/>
</dbReference>
<evidence type="ECO:0000256" key="1">
    <source>
        <dbReference type="ARBA" id="ARBA00022723"/>
    </source>
</evidence>
<dbReference type="SMART" id="SM00248">
    <property type="entry name" value="ANK"/>
    <property type="match status" value="4"/>
</dbReference>
<keyword evidence="2" id="KW-0677">Repeat</keyword>
<dbReference type="Pfam" id="PF00023">
    <property type="entry name" value="Ank"/>
    <property type="match status" value="1"/>
</dbReference>
<dbReference type="InterPro" id="IPR002110">
    <property type="entry name" value="Ankyrin_rpt"/>
</dbReference>
<evidence type="ECO:0000256" key="7">
    <source>
        <dbReference type="PROSITE-ProRule" id="PRU00134"/>
    </source>
</evidence>
<keyword evidence="1" id="KW-0479">Metal-binding</keyword>
<evidence type="ECO:0000256" key="5">
    <source>
        <dbReference type="ARBA" id="ARBA00023043"/>
    </source>
</evidence>
<dbReference type="GeneID" id="109472823"/>
<gene>
    <name evidence="10" type="primary">LOC109472823</name>
</gene>
<evidence type="ECO:0000256" key="2">
    <source>
        <dbReference type="ARBA" id="ARBA00022737"/>
    </source>
</evidence>
<dbReference type="Pfam" id="PF12796">
    <property type="entry name" value="Ank_2"/>
    <property type="match status" value="1"/>
</dbReference>
<accession>A0A6P4ZAX8</accession>
<organism evidence="9 10">
    <name type="scientific">Branchiostoma belcheri</name>
    <name type="common">Amphioxus</name>
    <dbReference type="NCBI Taxonomy" id="7741"/>
    <lineage>
        <taxon>Eukaryota</taxon>
        <taxon>Metazoa</taxon>
        <taxon>Chordata</taxon>
        <taxon>Cephalochordata</taxon>
        <taxon>Leptocardii</taxon>
        <taxon>Amphioxiformes</taxon>
        <taxon>Branchiostomatidae</taxon>
        <taxon>Branchiostoma</taxon>
    </lineage>
</organism>
<evidence type="ECO:0000256" key="6">
    <source>
        <dbReference type="PROSITE-ProRule" id="PRU00023"/>
    </source>
</evidence>
<dbReference type="Gene3D" id="1.25.40.20">
    <property type="entry name" value="Ankyrin repeat-containing domain"/>
    <property type="match status" value="2"/>
</dbReference>
<feature type="repeat" description="ANK" evidence="6">
    <location>
        <begin position="45"/>
        <end position="77"/>
    </location>
</feature>
<dbReference type="Gene3D" id="6.10.140.2220">
    <property type="match status" value="1"/>
</dbReference>
<name>A0A6P4ZAX8_BRABE</name>
<evidence type="ECO:0000256" key="3">
    <source>
        <dbReference type="ARBA" id="ARBA00022771"/>
    </source>
</evidence>
<keyword evidence="9" id="KW-1185">Reference proteome</keyword>
<dbReference type="SUPFAM" id="SSF144232">
    <property type="entry name" value="HIT/MYND zinc finger-like"/>
    <property type="match status" value="1"/>
</dbReference>
<dbReference type="AlphaFoldDB" id="A0A6P4ZAX8"/>
<keyword evidence="4" id="KW-0862">Zinc</keyword>
<dbReference type="Proteomes" id="UP000515135">
    <property type="component" value="Unplaced"/>
</dbReference>
<proteinExistence type="predicted"/>
<dbReference type="PROSITE" id="PS50297">
    <property type="entry name" value="ANK_REP_REGION"/>
    <property type="match status" value="2"/>
</dbReference>
<feature type="repeat" description="ANK" evidence="6">
    <location>
        <begin position="112"/>
        <end position="144"/>
    </location>
</feature>
<dbReference type="KEGG" id="bbel:109472823"/>
<evidence type="ECO:0000256" key="4">
    <source>
        <dbReference type="ARBA" id="ARBA00022833"/>
    </source>
</evidence>
<evidence type="ECO:0000259" key="8">
    <source>
        <dbReference type="PROSITE" id="PS50865"/>
    </source>
</evidence>
<feature type="repeat" description="ANK" evidence="6">
    <location>
        <begin position="79"/>
        <end position="111"/>
    </location>
</feature>
<dbReference type="PROSITE" id="PS50088">
    <property type="entry name" value="ANK_REPEAT"/>
    <property type="match status" value="3"/>
</dbReference>
<evidence type="ECO:0000313" key="9">
    <source>
        <dbReference type="Proteomes" id="UP000515135"/>
    </source>
</evidence>
<dbReference type="InterPro" id="IPR002893">
    <property type="entry name" value="Znf_MYND"/>
</dbReference>
<feature type="domain" description="MYND-type" evidence="8">
    <location>
        <begin position="184"/>
        <end position="225"/>
    </location>
</feature>
<evidence type="ECO:0000313" key="10">
    <source>
        <dbReference type="RefSeq" id="XP_019628242.1"/>
    </source>
</evidence>
<keyword evidence="5 6" id="KW-0040">ANK repeat</keyword>
<protein>
    <submittedName>
        <fullName evidence="10">Ankyrin repeat and EF-hand domain-containing protein 1-like</fullName>
    </submittedName>
</protein>
<dbReference type="PANTHER" id="PTHR24171">
    <property type="entry name" value="ANKYRIN REPEAT DOMAIN-CONTAINING PROTEIN 39-RELATED"/>
    <property type="match status" value="1"/>
</dbReference>
<dbReference type="OrthoDB" id="9977361at2759"/>
<dbReference type="PROSITE" id="PS50865">
    <property type="entry name" value="ZF_MYND_2"/>
    <property type="match status" value="1"/>
</dbReference>
<dbReference type="Pfam" id="PF01753">
    <property type="entry name" value="zf-MYND"/>
    <property type="match status" value="1"/>
</dbReference>
<dbReference type="GO" id="GO:0008270">
    <property type="term" value="F:zinc ion binding"/>
    <property type="evidence" value="ECO:0007669"/>
    <property type="project" value="UniProtKB-KW"/>
</dbReference>
<dbReference type="SUPFAM" id="SSF48403">
    <property type="entry name" value="Ankyrin repeat"/>
    <property type="match status" value="1"/>
</dbReference>
<dbReference type="InterPro" id="IPR036770">
    <property type="entry name" value="Ankyrin_rpt-contain_sf"/>
</dbReference>
<dbReference type="PANTHER" id="PTHR24171:SF9">
    <property type="entry name" value="ANKYRIN REPEAT DOMAIN-CONTAINING PROTEIN 39"/>
    <property type="match status" value="1"/>
</dbReference>